<dbReference type="EMBL" id="CDPU01000027">
    <property type="protein sequence ID" value="CEO52229.1"/>
    <property type="molecule type" value="Genomic_DNA"/>
</dbReference>
<dbReference type="PANTHER" id="PTHR37540">
    <property type="entry name" value="TRANSCRIPTION FACTOR (ACR-2), PUTATIVE-RELATED-RELATED"/>
    <property type="match status" value="1"/>
</dbReference>
<organism evidence="1">
    <name type="scientific">Bionectria ochroleuca</name>
    <name type="common">Gliocladium roseum</name>
    <dbReference type="NCBI Taxonomy" id="29856"/>
    <lineage>
        <taxon>Eukaryota</taxon>
        <taxon>Fungi</taxon>
        <taxon>Dikarya</taxon>
        <taxon>Ascomycota</taxon>
        <taxon>Pezizomycotina</taxon>
        <taxon>Sordariomycetes</taxon>
        <taxon>Hypocreomycetidae</taxon>
        <taxon>Hypocreales</taxon>
        <taxon>Bionectriaceae</taxon>
        <taxon>Clonostachys</taxon>
    </lineage>
</organism>
<name>A0A0B7K4V0_BIOOC</name>
<dbReference type="PANTHER" id="PTHR37540:SF5">
    <property type="entry name" value="TRANSCRIPTION FACTOR DOMAIN-CONTAINING PROTEIN"/>
    <property type="match status" value="1"/>
</dbReference>
<gene>
    <name evidence="1" type="ORF">BN869_000008287_1</name>
</gene>
<accession>A0A0B7K4V0</accession>
<dbReference type="AlphaFoldDB" id="A0A0B7K4V0"/>
<proteinExistence type="predicted"/>
<protein>
    <submittedName>
        <fullName evidence="1">Uncharacterized protein</fullName>
    </submittedName>
</protein>
<reference evidence="1" key="1">
    <citation type="submission" date="2015-01" db="EMBL/GenBank/DDBJ databases">
        <authorList>
            <person name="Durling Mikael"/>
        </authorList>
    </citation>
    <scope>NUCLEOTIDE SEQUENCE</scope>
</reference>
<sequence>MPREFQFVAVLRPTEPVPFETRKLTHSHARRETHAMKKRLRMQRVQAKATQARAGNVVVVFGPPFLGLPSSIVSSRKDIFSILPRPLSHQEHFLLDHYVRIVVPHATATCHALFSAPGDHQERVFREWVGLAVTDQDLLDTAVLLRAGRHLLETKPDDPFLPQMILLYKQRGLQRLRRLLSGMSSPVNALGIAIALSLAMDEDLFGEMGVARMHAEGVFNMVDLGGGPGSIGLPGLLQTMYETWQQIFKVGRYLSP</sequence>
<evidence type="ECO:0000313" key="1">
    <source>
        <dbReference type="EMBL" id="CEO52229.1"/>
    </source>
</evidence>